<accession>A0AAW1NL12</accession>
<comment type="caution">
    <text evidence="1">The sequence shown here is derived from an EMBL/GenBank/DDBJ whole genome shotgun (WGS) entry which is preliminary data.</text>
</comment>
<dbReference type="AlphaFoldDB" id="A0AAW1NL12"/>
<proteinExistence type="predicted"/>
<name>A0AAW1NL12_POPJA</name>
<protein>
    <submittedName>
        <fullName evidence="1">Uncharacterized protein</fullName>
    </submittedName>
</protein>
<dbReference type="EMBL" id="JASPKY010000001">
    <property type="protein sequence ID" value="KAK9759220.1"/>
    <property type="molecule type" value="Genomic_DNA"/>
</dbReference>
<keyword evidence="2" id="KW-1185">Reference proteome</keyword>
<reference evidence="1 2" key="1">
    <citation type="journal article" date="2024" name="BMC Genomics">
        <title>De novo assembly and annotation of Popillia japonica's genome with initial clues to its potential as an invasive pest.</title>
        <authorList>
            <person name="Cucini C."/>
            <person name="Boschi S."/>
            <person name="Funari R."/>
            <person name="Cardaioli E."/>
            <person name="Iannotti N."/>
            <person name="Marturano G."/>
            <person name="Paoli F."/>
            <person name="Bruttini M."/>
            <person name="Carapelli A."/>
            <person name="Frati F."/>
            <person name="Nardi F."/>
        </authorList>
    </citation>
    <scope>NUCLEOTIDE SEQUENCE [LARGE SCALE GENOMIC DNA]</scope>
    <source>
        <strain evidence="1">DMR45628</strain>
    </source>
</reference>
<evidence type="ECO:0000313" key="1">
    <source>
        <dbReference type="EMBL" id="KAK9759220.1"/>
    </source>
</evidence>
<organism evidence="1 2">
    <name type="scientific">Popillia japonica</name>
    <name type="common">Japanese beetle</name>
    <dbReference type="NCBI Taxonomy" id="7064"/>
    <lineage>
        <taxon>Eukaryota</taxon>
        <taxon>Metazoa</taxon>
        <taxon>Ecdysozoa</taxon>
        <taxon>Arthropoda</taxon>
        <taxon>Hexapoda</taxon>
        <taxon>Insecta</taxon>
        <taxon>Pterygota</taxon>
        <taxon>Neoptera</taxon>
        <taxon>Endopterygota</taxon>
        <taxon>Coleoptera</taxon>
        <taxon>Polyphaga</taxon>
        <taxon>Scarabaeiformia</taxon>
        <taxon>Scarabaeidae</taxon>
        <taxon>Rutelinae</taxon>
        <taxon>Popillia</taxon>
    </lineage>
</organism>
<sequence length="120" mass="14039">MSRKTSLCIKHIDIGKLKIADCLFELNADVVTFKLVQHRIVLDKQLILAKWFTTPPLAFDHRIFGPPLSTTTTTLTMIIILLIDIYQDLSTQALQLLDRRFFYPDYFNDEAQTWTKNYNM</sequence>
<gene>
    <name evidence="1" type="ORF">QE152_g109</name>
</gene>
<dbReference type="Proteomes" id="UP001458880">
    <property type="component" value="Unassembled WGS sequence"/>
</dbReference>
<evidence type="ECO:0000313" key="2">
    <source>
        <dbReference type="Proteomes" id="UP001458880"/>
    </source>
</evidence>